<evidence type="ECO:0000313" key="2">
    <source>
        <dbReference type="EMBL" id="QOY27685.1"/>
    </source>
</evidence>
<proteinExistence type="predicted"/>
<dbReference type="RefSeq" id="WP_257474764.1">
    <property type="nucleotide sequence ID" value="NZ_CP029296.1"/>
</dbReference>
<organism evidence="1 3">
    <name type="scientific">Bacillus velezensis</name>
    <dbReference type="NCBI Taxonomy" id="492670"/>
    <lineage>
        <taxon>Bacteria</taxon>
        <taxon>Bacillati</taxon>
        <taxon>Bacillota</taxon>
        <taxon>Bacilli</taxon>
        <taxon>Bacillales</taxon>
        <taxon>Bacillaceae</taxon>
        <taxon>Bacillus</taxon>
        <taxon>Bacillus amyloliquefaciens group</taxon>
    </lineage>
</organism>
<gene>
    <name evidence="1" type="ORF">BACVE_002556</name>
    <name evidence="2" type="ORF">BACVE_002699</name>
</gene>
<evidence type="ECO:0000313" key="1">
    <source>
        <dbReference type="EMBL" id="QOY27543.1"/>
    </source>
</evidence>
<dbReference type="EMBL" id="CP063687">
    <property type="protein sequence ID" value="QOY27685.1"/>
    <property type="molecule type" value="Genomic_DNA"/>
</dbReference>
<reference evidence="1" key="1">
    <citation type="journal article" date="2020" name="Genomics">
        <title>Complete genome sequence of Bacillus velezensis NST6 and comparison with the species belonging to operational group B. amyloliquefaciens.</title>
        <authorList>
            <person name="Choi J."/>
            <person name="Nam J."/>
            <person name="Seo M.H."/>
        </authorList>
    </citation>
    <scope>NUCLEOTIDE SEQUENCE</scope>
    <source>
        <strain evidence="1">NST6</strain>
    </source>
</reference>
<evidence type="ECO:0000313" key="3">
    <source>
        <dbReference type="Proteomes" id="UP000587477"/>
    </source>
</evidence>
<accession>A0A7W4LXN9</accession>
<sequence length="42" mass="4440">MNFRKGVFIIVSAVVLMSGVGLATSAVSFDGSYQVSSDRNQT</sequence>
<dbReference type="Proteomes" id="UP000587477">
    <property type="component" value="Chromosome"/>
</dbReference>
<dbReference type="AlphaFoldDB" id="A0A7W4LXN9"/>
<protein>
    <submittedName>
        <fullName evidence="1">Uncharacterized protein</fullName>
    </submittedName>
</protein>
<reference evidence="3" key="2">
    <citation type="submission" date="2020-10" db="EMBL/GenBank/DDBJ databases">
        <title>Complete genome sequence of Bacillus velezensis NST6.</title>
        <authorList>
            <person name="Choi J."/>
        </authorList>
    </citation>
    <scope>NUCLEOTIDE SEQUENCE [LARGE SCALE GENOMIC DNA]</scope>
    <source>
        <strain evidence="3">NST6</strain>
    </source>
</reference>
<name>A0A7W4LXN9_BACVE</name>
<dbReference type="EMBL" id="CP063687">
    <property type="protein sequence ID" value="QOY27543.1"/>
    <property type="molecule type" value="Genomic_DNA"/>
</dbReference>